<feature type="region of interest" description="Disordered" evidence="1">
    <location>
        <begin position="471"/>
        <end position="775"/>
    </location>
</feature>
<comment type="caution">
    <text evidence="4">The sequence shown here is derived from an EMBL/GenBank/DDBJ whole genome shotgun (WGS) entry which is preliminary data.</text>
</comment>
<gene>
    <name evidence="4" type="ORF">SO694_000721100</name>
</gene>
<evidence type="ECO:0000256" key="2">
    <source>
        <dbReference type="SAM" id="Phobius"/>
    </source>
</evidence>
<keyword evidence="2" id="KW-1133">Transmembrane helix</keyword>
<accession>A0ABR1FIJ9</accession>
<evidence type="ECO:0000256" key="1">
    <source>
        <dbReference type="SAM" id="MobiDB-lite"/>
    </source>
</evidence>
<dbReference type="InterPro" id="IPR014710">
    <property type="entry name" value="RmlC-like_jellyroll"/>
</dbReference>
<dbReference type="Gene3D" id="1.10.287.630">
    <property type="entry name" value="Helix hairpin bin"/>
    <property type="match status" value="1"/>
</dbReference>
<feature type="domain" description="Potassium channel" evidence="3">
    <location>
        <begin position="256"/>
        <end position="312"/>
    </location>
</feature>
<feature type="transmembrane region" description="Helical" evidence="2">
    <location>
        <begin position="173"/>
        <end position="194"/>
    </location>
</feature>
<feature type="compositionally biased region" description="Basic residues" evidence="1">
    <location>
        <begin position="729"/>
        <end position="761"/>
    </location>
</feature>
<evidence type="ECO:0000313" key="5">
    <source>
        <dbReference type="Proteomes" id="UP001363151"/>
    </source>
</evidence>
<protein>
    <submittedName>
        <fullName evidence="4">Cyclic nucleotide-gated ion channel</fullName>
    </submittedName>
</protein>
<sequence length="874" mass="95250">MSLHSAKRKVWHRPGTRARKVVESAKFCCLLFYAVATPLAIKTCYSETFKGGRVGAKETLFLALYVVDLYLAADMALRATVLSELESGVLVTKGAGLRRILRKSRFWGLEVLCLFPWDALALSPAARDSKLSWFALLRAAKIPVLAVRAGAQTALIADYIAHRFQISKNMQRITLLNSGMLLFCHWMGCAWILAGRASIRYYDDKRRSWIFIDRGYNATLGDVGANTSPRNALRARYDTSGWNQRSCASSGSVAYCTYLRSVYYAIVGMSTVGYGDIKPDPSNMLETNFSSCMILFGGLLLPAIVGGLASLMADLNKDIREYRAKFSELRLSMQRQKLNQPLQHALLQYHNYIWTRQNGADELLVLADLPTPLRRRALNKTIGDSFLKTPFFGRAVGVEDVARQELVSRLEPRVFIPGDVILAEGDLTRLSMFLIERGDVDLYAARAGMKKLAQAQEALLDQLDEFALAASEDDRGRRSSGRSRSGRPVAAAPARRDSKRLDPPPEPTEKRTFDPSAPSLDLRLASADDGDERKRSAASLADDDRERKPSHLSLNSSSPSDRKGSLTSMDSQGDDPLADVVAPKARLGRDLNAADNDDRPRKPRPEPLVGLKPAGPDAAPSPSDSGKRPRGRRSSEASPTHAPGDVELARRSSSPGRPPTDGEGAPSSPGFRQSLIARSASGTLGFGNRRASTGDSSPDGRAPRQRRRPRVAAAPGGARGQVGPGQARLGRRRRPAAPRGKRASQHEKKKRFGSRSHRRSQKAIAGAAPSTTPVPLAVCTPVMRRHAGDYFGAECLLDTRAQSSSSRRKRQRVGAAQDALLATDEDSRKLATTPEMLSTVSLKRSFAFVEKADRRWSTPGASVAGGAGRARAAA</sequence>
<evidence type="ECO:0000259" key="3">
    <source>
        <dbReference type="Pfam" id="PF07885"/>
    </source>
</evidence>
<dbReference type="PANTHER" id="PTHR45638:SF11">
    <property type="entry name" value="CYCLIC NUCLEOTIDE-GATED CATION CHANNEL SUBUNIT A"/>
    <property type="match status" value="1"/>
</dbReference>
<evidence type="ECO:0000313" key="4">
    <source>
        <dbReference type="EMBL" id="KAK7231424.1"/>
    </source>
</evidence>
<dbReference type="EMBL" id="JBBJCI010000416">
    <property type="protein sequence ID" value="KAK7231424.1"/>
    <property type="molecule type" value="Genomic_DNA"/>
</dbReference>
<reference evidence="4 5" key="1">
    <citation type="submission" date="2024-03" db="EMBL/GenBank/DDBJ databases">
        <title>Aureococcus anophagefferens CCMP1851 and Kratosvirus quantuckense: Draft genome of a second virus-susceptible host strain in the model system.</title>
        <authorList>
            <person name="Chase E."/>
            <person name="Truchon A.R."/>
            <person name="Schepens W."/>
            <person name="Wilhelm S.W."/>
        </authorList>
    </citation>
    <scope>NUCLEOTIDE SEQUENCE [LARGE SCALE GENOMIC DNA]</scope>
    <source>
        <strain evidence="4 5">CCMP1851</strain>
    </source>
</reference>
<dbReference type="Proteomes" id="UP001363151">
    <property type="component" value="Unassembled WGS sequence"/>
</dbReference>
<dbReference type="InterPro" id="IPR018490">
    <property type="entry name" value="cNMP-bd_dom_sf"/>
</dbReference>
<feature type="compositionally biased region" description="Low complexity" evidence="1">
    <location>
        <begin position="613"/>
        <end position="624"/>
    </location>
</feature>
<dbReference type="PANTHER" id="PTHR45638">
    <property type="entry name" value="CYCLIC NUCLEOTIDE-GATED CATION CHANNEL SUBUNIT A"/>
    <property type="match status" value="1"/>
</dbReference>
<dbReference type="Pfam" id="PF07885">
    <property type="entry name" value="Ion_trans_2"/>
    <property type="match status" value="1"/>
</dbReference>
<feature type="compositionally biased region" description="Basic and acidic residues" evidence="1">
    <location>
        <begin position="596"/>
        <end position="605"/>
    </location>
</feature>
<name>A0ABR1FIJ9_AURAN</name>
<dbReference type="SUPFAM" id="SSF51206">
    <property type="entry name" value="cAMP-binding domain-like"/>
    <property type="match status" value="1"/>
</dbReference>
<dbReference type="InterPro" id="IPR050866">
    <property type="entry name" value="CNG_cation_channel"/>
</dbReference>
<feature type="transmembrane region" description="Helical" evidence="2">
    <location>
        <begin position="293"/>
        <end position="313"/>
    </location>
</feature>
<dbReference type="InterPro" id="IPR013099">
    <property type="entry name" value="K_chnl_dom"/>
</dbReference>
<keyword evidence="2" id="KW-0472">Membrane</keyword>
<dbReference type="Gene3D" id="1.10.287.70">
    <property type="match status" value="1"/>
</dbReference>
<keyword evidence="5" id="KW-1185">Reference proteome</keyword>
<organism evidence="4 5">
    <name type="scientific">Aureococcus anophagefferens</name>
    <name type="common">Harmful bloom alga</name>
    <dbReference type="NCBI Taxonomy" id="44056"/>
    <lineage>
        <taxon>Eukaryota</taxon>
        <taxon>Sar</taxon>
        <taxon>Stramenopiles</taxon>
        <taxon>Ochrophyta</taxon>
        <taxon>Pelagophyceae</taxon>
        <taxon>Pelagomonadales</taxon>
        <taxon>Pelagomonadaceae</taxon>
        <taxon>Aureococcus</taxon>
    </lineage>
</organism>
<proteinExistence type="predicted"/>
<dbReference type="SUPFAM" id="SSF81324">
    <property type="entry name" value="Voltage-gated potassium channels"/>
    <property type="match status" value="1"/>
</dbReference>
<feature type="region of interest" description="Disordered" evidence="1">
    <location>
        <begin position="799"/>
        <end position="827"/>
    </location>
</feature>
<feature type="compositionally biased region" description="Basic and acidic residues" evidence="1">
    <location>
        <begin position="494"/>
        <end position="513"/>
    </location>
</feature>
<keyword evidence="2" id="KW-0812">Transmembrane</keyword>
<dbReference type="Gene3D" id="2.60.120.10">
    <property type="entry name" value="Jelly Rolls"/>
    <property type="match status" value="1"/>
</dbReference>